<keyword evidence="3" id="KW-1185">Reference proteome</keyword>
<reference evidence="2" key="2">
    <citation type="submission" date="2016-10" db="EMBL/GenBank/DDBJ databases">
        <authorList>
            <person name="de Groot N.N."/>
        </authorList>
    </citation>
    <scope>NUCLEOTIDE SEQUENCE [LARGE SCALE GENOMIC DNA]</scope>
    <source>
        <strain evidence="2">CDM_6</strain>
    </source>
</reference>
<dbReference type="RefSeq" id="WP_092930785.1">
    <property type="nucleotide sequence ID" value="NZ_FMZP01000017.1"/>
</dbReference>
<dbReference type="OrthoDB" id="198914at2157"/>
<evidence type="ECO:0000313" key="1">
    <source>
        <dbReference type="EMBL" id="SDD26600.1"/>
    </source>
</evidence>
<protein>
    <submittedName>
        <fullName evidence="1">Uncharacterized protein</fullName>
    </submittedName>
</protein>
<reference evidence="3 4" key="1">
    <citation type="submission" date="2016-10" db="EMBL/GenBank/DDBJ databases">
        <authorList>
            <person name="Varghese N."/>
            <person name="Submissions S."/>
        </authorList>
    </citation>
    <scope>NUCLEOTIDE SEQUENCE [LARGE SCALE GENOMIC DNA]</scope>
    <source>
        <strain evidence="1 4">CDM_1</strain>
        <strain evidence="3">CDM_6</strain>
    </source>
</reference>
<organism evidence="1 4">
    <name type="scientific">Natrinema hispanicum</name>
    <dbReference type="NCBI Taxonomy" id="392421"/>
    <lineage>
        <taxon>Archaea</taxon>
        <taxon>Methanobacteriati</taxon>
        <taxon>Methanobacteriota</taxon>
        <taxon>Stenosarchaea group</taxon>
        <taxon>Halobacteria</taxon>
        <taxon>Halobacteriales</taxon>
        <taxon>Natrialbaceae</taxon>
        <taxon>Natrinema</taxon>
    </lineage>
</organism>
<proteinExistence type="predicted"/>
<gene>
    <name evidence="2" type="ORF">SAMN04488694_1049</name>
    <name evidence="1" type="ORF">SAMN05192552_10176</name>
</gene>
<evidence type="ECO:0000313" key="4">
    <source>
        <dbReference type="Proteomes" id="UP000324021"/>
    </source>
</evidence>
<sequence>MTHDRIHARKPTHDIERWSVGTIERISERDGHSVFEVQTDAGDTIELVVTTAIRELVVRRLDLEAGASPVGARVWYRKYGG</sequence>
<accession>A0A1G6TC00</accession>
<dbReference type="AlphaFoldDB" id="A0A1G6TC00"/>
<dbReference type="Proteomes" id="UP000199320">
    <property type="component" value="Unassembled WGS sequence"/>
</dbReference>
<dbReference type="Proteomes" id="UP000324021">
    <property type="component" value="Unassembled WGS sequence"/>
</dbReference>
<dbReference type="EMBL" id="FMZP01000017">
    <property type="protein sequence ID" value="SDD26600.1"/>
    <property type="molecule type" value="Genomic_DNA"/>
</dbReference>
<name>A0A1G6TC00_9EURY</name>
<dbReference type="STRING" id="392421.SAMN04488694_1049"/>
<evidence type="ECO:0000313" key="2">
    <source>
        <dbReference type="EMBL" id="SET13778.1"/>
    </source>
</evidence>
<dbReference type="Pfam" id="PF25260">
    <property type="entry name" value="DUF7861"/>
    <property type="match status" value="1"/>
</dbReference>
<dbReference type="EMBL" id="FOIC01000004">
    <property type="protein sequence ID" value="SET13778.1"/>
    <property type="molecule type" value="Genomic_DNA"/>
</dbReference>
<evidence type="ECO:0000313" key="3">
    <source>
        <dbReference type="Proteomes" id="UP000199320"/>
    </source>
</evidence>
<dbReference type="InterPro" id="IPR057183">
    <property type="entry name" value="DUF7861"/>
</dbReference>